<comment type="similarity">
    <text evidence="1">Belongs to the peptidase C14B family.</text>
</comment>
<dbReference type="GO" id="GO:0006508">
    <property type="term" value="P:proteolysis"/>
    <property type="evidence" value="ECO:0007669"/>
    <property type="project" value="InterPro"/>
</dbReference>
<dbReference type="Gene3D" id="3.40.50.12660">
    <property type="match status" value="2"/>
</dbReference>
<protein>
    <recommendedName>
        <fullName evidence="3">Peptidase C14 caspase domain-containing protein</fullName>
    </recommendedName>
</protein>
<keyword evidence="2" id="KW-0812">Transmembrane</keyword>
<dbReference type="OrthoDB" id="3223806at2759"/>
<comment type="caution">
    <text evidence="4">The sequence shown here is derived from an EMBL/GenBank/DDBJ whole genome shotgun (WGS) entry which is preliminary data.</text>
</comment>
<keyword evidence="5" id="KW-1185">Reference proteome</keyword>
<keyword evidence="2" id="KW-0472">Membrane</keyword>
<evidence type="ECO:0000256" key="2">
    <source>
        <dbReference type="SAM" id="Phobius"/>
    </source>
</evidence>
<dbReference type="GO" id="GO:0004197">
    <property type="term" value="F:cysteine-type endopeptidase activity"/>
    <property type="evidence" value="ECO:0007669"/>
    <property type="project" value="InterPro"/>
</dbReference>
<evidence type="ECO:0000256" key="1">
    <source>
        <dbReference type="ARBA" id="ARBA00009005"/>
    </source>
</evidence>
<feature type="transmembrane region" description="Helical" evidence="2">
    <location>
        <begin position="359"/>
        <end position="377"/>
    </location>
</feature>
<gene>
    <name evidence="4" type="ORF">P691DRAFT_356318</name>
</gene>
<dbReference type="PANTHER" id="PTHR48104">
    <property type="entry name" value="METACASPASE-4"/>
    <property type="match status" value="1"/>
</dbReference>
<sequence>MGIRKALLVGANYTNTAAKLDRPQHDITDFRSFLIQRYGFREEDITVLSDDPAVPPSQQPTYDNIMEHLENFVDRNAEGAQYLFVFCGHAMQKPAINDLEEEDGLDEYIIPVDAMNAEGAIEDDSKLIIQDNTLRKYLVDAITATPSSQMVAIWDACHSNTIMDLHHHRCNRVDGAIHSRFRRLGREALEIGSKIFGDCFVDKIAHLMYELEKTWKDSIDPSHAKSNQRVRVCTGYCRRGKITEMWGNQGRVVCISACKDPQQSWEHPKKGSLTPWLMEVLSDKPNPSLKELMHSLGEQTERYYQSRISGNDPEINKKMKQSPQLSTEIPAVSYMDELLFLDMPRRDTGGEAVRPGSRLVYIFIPLVAFSAAFFLGFRK</sequence>
<dbReference type="InterPro" id="IPR011600">
    <property type="entry name" value="Pept_C14_caspase"/>
</dbReference>
<keyword evidence="2" id="KW-1133">Transmembrane helix</keyword>
<feature type="domain" description="Peptidase C14 caspase" evidence="3">
    <location>
        <begin position="4"/>
        <end position="327"/>
    </location>
</feature>
<dbReference type="InterPro" id="IPR050452">
    <property type="entry name" value="Metacaspase"/>
</dbReference>
<name>A0A9P5X3N5_9AGAR</name>
<dbReference type="AlphaFoldDB" id="A0A9P5X3N5"/>
<dbReference type="GO" id="GO:0005737">
    <property type="term" value="C:cytoplasm"/>
    <property type="evidence" value="ECO:0007669"/>
    <property type="project" value="TreeGrafter"/>
</dbReference>
<reference evidence="4" key="1">
    <citation type="submission" date="2020-11" db="EMBL/GenBank/DDBJ databases">
        <authorList>
            <consortium name="DOE Joint Genome Institute"/>
            <person name="Ahrendt S."/>
            <person name="Riley R."/>
            <person name="Andreopoulos W."/>
            <person name="Labutti K."/>
            <person name="Pangilinan J."/>
            <person name="Ruiz-Duenas F.J."/>
            <person name="Barrasa J.M."/>
            <person name="Sanchez-Garcia M."/>
            <person name="Camarero S."/>
            <person name="Miyauchi S."/>
            <person name="Serrano A."/>
            <person name="Linde D."/>
            <person name="Babiker R."/>
            <person name="Drula E."/>
            <person name="Ayuso-Fernandez I."/>
            <person name="Pacheco R."/>
            <person name="Padilla G."/>
            <person name="Ferreira P."/>
            <person name="Barriuso J."/>
            <person name="Kellner H."/>
            <person name="Castanera R."/>
            <person name="Alfaro M."/>
            <person name="Ramirez L."/>
            <person name="Pisabarro A.G."/>
            <person name="Kuo A."/>
            <person name="Tritt A."/>
            <person name="Lipzen A."/>
            <person name="He G."/>
            <person name="Yan M."/>
            <person name="Ng V."/>
            <person name="Cullen D."/>
            <person name="Martin F."/>
            <person name="Rosso M.-N."/>
            <person name="Henrissat B."/>
            <person name="Hibbett D."/>
            <person name="Martinez A.T."/>
            <person name="Grigoriev I.V."/>
        </authorList>
    </citation>
    <scope>NUCLEOTIDE SEQUENCE</scope>
    <source>
        <strain evidence="4">MF-IS2</strain>
    </source>
</reference>
<evidence type="ECO:0000313" key="4">
    <source>
        <dbReference type="EMBL" id="KAF9444228.1"/>
    </source>
</evidence>
<evidence type="ECO:0000259" key="3">
    <source>
        <dbReference type="Pfam" id="PF00656"/>
    </source>
</evidence>
<evidence type="ECO:0000313" key="5">
    <source>
        <dbReference type="Proteomes" id="UP000807342"/>
    </source>
</evidence>
<dbReference type="PANTHER" id="PTHR48104:SF30">
    <property type="entry name" value="METACASPASE-1"/>
    <property type="match status" value="1"/>
</dbReference>
<organism evidence="4 5">
    <name type="scientific">Macrolepiota fuliginosa MF-IS2</name>
    <dbReference type="NCBI Taxonomy" id="1400762"/>
    <lineage>
        <taxon>Eukaryota</taxon>
        <taxon>Fungi</taxon>
        <taxon>Dikarya</taxon>
        <taxon>Basidiomycota</taxon>
        <taxon>Agaricomycotina</taxon>
        <taxon>Agaricomycetes</taxon>
        <taxon>Agaricomycetidae</taxon>
        <taxon>Agaricales</taxon>
        <taxon>Agaricineae</taxon>
        <taxon>Agaricaceae</taxon>
        <taxon>Macrolepiota</taxon>
    </lineage>
</organism>
<dbReference type="Proteomes" id="UP000807342">
    <property type="component" value="Unassembled WGS sequence"/>
</dbReference>
<proteinExistence type="inferred from homology"/>
<dbReference type="EMBL" id="MU151392">
    <property type="protein sequence ID" value="KAF9444228.1"/>
    <property type="molecule type" value="Genomic_DNA"/>
</dbReference>
<dbReference type="Pfam" id="PF00656">
    <property type="entry name" value="Peptidase_C14"/>
    <property type="match status" value="1"/>
</dbReference>
<accession>A0A9P5X3N5</accession>